<evidence type="ECO:0000259" key="10">
    <source>
        <dbReference type="PROSITE" id="PS51779"/>
    </source>
</evidence>
<sequence length="748" mass="83238">MKKITALSLVVATALCAAPLKNLQFDGLIHLSPEMASEMIDMRAGDSVDMEKIDKAVKTLYKQNYFEDVWVEEVSEGALLIHVKEKPVIAKVDFLGISESDKDEMNKLAGIKKGEVYDAERAELSKLKIIKFYEDKGYFDTVVEIKTTSLSEKLSMSLDFIINRGENVVIKNVTLCGTKELDYDDVEPNIANKAAEWLPWMWGFNDGKLRTSDLEHDSARIKDTYMQKGYLDCEVSQPFLKTYLDSYTADLVYSISEGEQYKVGTIAIEIPEGFIDSDEVIKAMFLQNGKVFNVAKLRKDMTLIETKVADQGYAFVKIVPDVKNDKATHIANITYRVIPGEKVYINNVRIAGNSRTIDRVVRREVYLANNDLYSRTDVTDTKSALKRTGYFEDVEIKEERLSKNSMDLVINVKEASTGSIGGGIGYGSSDGLLLSASVSDGNIFGSGLRAGIDVERSDSELNGALSLSNPRLFDSVYSLSGKIYAADNDYDYYDEERYGINIVLGRKIARNWGVSIGYIIEQNKLSDVDDSVDPSLYTTERTLKSSVVPGISFNNTDDYYLPRSGIAASSSLEIAGLGGDEKFMSSVNKFATYYGLQDLIDYDLILRYKAQFKYLAINDSDEIYSYGEKYYMGGVRTIRGYESNSISPRGTLKTTDEPLGALVGGNTMLINTVEASFPLIERLKMRAAIFFDYGMIGEDNLNIKRGGTGIALEWVSPLGPIGLIFAQPVMDEAGDEKASFEFTIGQKF</sequence>
<evidence type="ECO:0000313" key="11">
    <source>
        <dbReference type="EMBL" id="AHJ11592.1"/>
    </source>
</evidence>
<keyword evidence="4 9" id="KW-0732">Signal</keyword>
<accession>A0AA86E1C2</accession>
<dbReference type="RefSeq" id="WP_025343506.1">
    <property type="nucleotide sequence ID" value="NZ_CP007201.1"/>
</dbReference>
<dbReference type="PIRSF" id="PIRSF006076">
    <property type="entry name" value="OM_assembly_OMP85"/>
    <property type="match status" value="1"/>
</dbReference>
<dbReference type="InterPro" id="IPR023707">
    <property type="entry name" value="OM_assembly_BamA"/>
</dbReference>
<dbReference type="Pfam" id="PF07244">
    <property type="entry name" value="POTRA"/>
    <property type="match status" value="4"/>
</dbReference>
<dbReference type="HAMAP" id="MF_01430">
    <property type="entry name" value="OM_assembly_BamA"/>
    <property type="match status" value="1"/>
</dbReference>
<dbReference type="Proteomes" id="UP000019322">
    <property type="component" value="Chromosome"/>
</dbReference>
<feature type="signal peptide" evidence="9">
    <location>
        <begin position="1"/>
        <end position="17"/>
    </location>
</feature>
<dbReference type="GO" id="GO:0009279">
    <property type="term" value="C:cell outer membrane"/>
    <property type="evidence" value="ECO:0007669"/>
    <property type="project" value="UniProtKB-UniRule"/>
</dbReference>
<feature type="domain" description="POTRA" evidence="10">
    <location>
        <begin position="261"/>
        <end position="340"/>
    </location>
</feature>
<evidence type="ECO:0000256" key="4">
    <source>
        <dbReference type="ARBA" id="ARBA00022729"/>
    </source>
</evidence>
<evidence type="ECO:0000313" key="12">
    <source>
        <dbReference type="Proteomes" id="UP000019322"/>
    </source>
</evidence>
<evidence type="ECO:0000256" key="5">
    <source>
        <dbReference type="ARBA" id="ARBA00022737"/>
    </source>
</evidence>
<feature type="chain" id="PRO_5041697555" description="Outer membrane protein assembly factor BamA" evidence="9">
    <location>
        <begin position="18"/>
        <end position="748"/>
    </location>
</feature>
<evidence type="ECO:0000256" key="8">
    <source>
        <dbReference type="NCBIfam" id="TIGR03303"/>
    </source>
</evidence>
<dbReference type="InterPro" id="IPR039910">
    <property type="entry name" value="D15-like"/>
</dbReference>
<keyword evidence="2" id="KW-1134">Transmembrane beta strand</keyword>
<dbReference type="KEGG" id="smul:SMUL_0310"/>
<evidence type="ECO:0000256" key="6">
    <source>
        <dbReference type="ARBA" id="ARBA00023136"/>
    </source>
</evidence>
<evidence type="ECO:0000256" key="2">
    <source>
        <dbReference type="ARBA" id="ARBA00022452"/>
    </source>
</evidence>
<organism evidence="11 12">
    <name type="scientific">Sulfurospirillum multivorans (strain DM 12446 / JCM 15788 / NBRC 109480)</name>
    <dbReference type="NCBI Taxonomy" id="1150621"/>
    <lineage>
        <taxon>Bacteria</taxon>
        <taxon>Pseudomonadati</taxon>
        <taxon>Campylobacterota</taxon>
        <taxon>Epsilonproteobacteria</taxon>
        <taxon>Campylobacterales</taxon>
        <taxon>Sulfurospirillaceae</taxon>
        <taxon>Sulfurospirillum</taxon>
    </lineage>
</organism>
<dbReference type="GO" id="GO:0071709">
    <property type="term" value="P:membrane assembly"/>
    <property type="evidence" value="ECO:0007669"/>
    <property type="project" value="InterPro"/>
</dbReference>
<protein>
    <recommendedName>
        <fullName evidence="8">Outer membrane protein assembly factor BamA</fullName>
    </recommendedName>
</protein>
<dbReference type="InterPro" id="IPR010827">
    <property type="entry name" value="BamA/TamA_POTRA"/>
</dbReference>
<dbReference type="InterPro" id="IPR034746">
    <property type="entry name" value="POTRA"/>
</dbReference>
<dbReference type="Gene3D" id="2.40.160.50">
    <property type="entry name" value="membrane protein fhac: a member of the omp85/tpsb transporter family"/>
    <property type="match status" value="1"/>
</dbReference>
<dbReference type="AlphaFoldDB" id="A0AA86E1C2"/>
<comment type="subcellular location">
    <subcellularLocation>
        <location evidence="1">Membrane</location>
    </subcellularLocation>
</comment>
<proteinExistence type="inferred from homology"/>
<dbReference type="PANTHER" id="PTHR12815">
    <property type="entry name" value="SORTING AND ASSEMBLY MACHINERY SAMM50 PROTEIN FAMILY MEMBER"/>
    <property type="match status" value="1"/>
</dbReference>
<name>A0AA86E1C2_SULMK</name>
<evidence type="ECO:0000256" key="9">
    <source>
        <dbReference type="SAM" id="SignalP"/>
    </source>
</evidence>
<keyword evidence="3" id="KW-0812">Transmembrane</keyword>
<reference evidence="11 12" key="1">
    <citation type="journal article" date="2014" name="Environ. Microbiol.">
        <title>Insights into organohalide respiration and the versatile catabolism of Sulfurospirillum multivorans gained from comparative genomics and physiological studies.</title>
        <authorList>
            <person name="Goris T."/>
            <person name="Schubert T."/>
            <person name="Gadkari J."/>
            <person name="Wubet T."/>
            <person name="Tarkka M."/>
            <person name="Buscot F."/>
            <person name="Adrian L."/>
            <person name="Diekert G."/>
        </authorList>
    </citation>
    <scope>NUCLEOTIDE SEQUENCE [LARGE SCALE GENOMIC DNA]</scope>
    <source>
        <strain evidence="12">DM 12446 / JCM 15788 / NBRC 109480</strain>
    </source>
</reference>
<evidence type="ECO:0000256" key="3">
    <source>
        <dbReference type="ARBA" id="ARBA00022692"/>
    </source>
</evidence>
<keyword evidence="6" id="KW-0472">Membrane</keyword>
<feature type="domain" description="POTRA" evidence="10">
    <location>
        <begin position="343"/>
        <end position="415"/>
    </location>
</feature>
<evidence type="ECO:0000256" key="1">
    <source>
        <dbReference type="ARBA" id="ARBA00004370"/>
    </source>
</evidence>
<dbReference type="InterPro" id="IPR000184">
    <property type="entry name" value="Bac_surfAg_D15"/>
</dbReference>
<gene>
    <name evidence="11" type="ORF">SMUL_0310</name>
</gene>
<dbReference type="PROSITE" id="PS51779">
    <property type="entry name" value="POTRA"/>
    <property type="match status" value="2"/>
</dbReference>
<keyword evidence="5" id="KW-0677">Repeat</keyword>
<keyword evidence="7" id="KW-0998">Cell outer membrane</keyword>
<dbReference type="EMBL" id="CP007201">
    <property type="protein sequence ID" value="AHJ11592.1"/>
    <property type="molecule type" value="Genomic_DNA"/>
</dbReference>
<evidence type="ECO:0000256" key="7">
    <source>
        <dbReference type="ARBA" id="ARBA00023237"/>
    </source>
</evidence>
<dbReference type="Gene3D" id="3.10.20.310">
    <property type="entry name" value="membrane protein fhac"/>
    <property type="match status" value="5"/>
</dbReference>
<dbReference type="PANTHER" id="PTHR12815:SF47">
    <property type="entry name" value="TRANSLOCATION AND ASSEMBLY MODULE SUBUNIT TAMA"/>
    <property type="match status" value="1"/>
</dbReference>
<dbReference type="Pfam" id="PF01103">
    <property type="entry name" value="Omp85"/>
    <property type="match status" value="1"/>
</dbReference>
<dbReference type="NCBIfam" id="TIGR03303">
    <property type="entry name" value="OM_YaeT"/>
    <property type="match status" value="1"/>
</dbReference>